<dbReference type="Proteomes" id="UP001501221">
    <property type="component" value="Unassembled WGS sequence"/>
</dbReference>
<name>A0ABP3CFW2_9GAMM</name>
<evidence type="ECO:0000259" key="8">
    <source>
        <dbReference type="Pfam" id="PF04039"/>
    </source>
</evidence>
<evidence type="ECO:0000259" key="10">
    <source>
        <dbReference type="Pfam" id="PF20501"/>
    </source>
</evidence>
<dbReference type="Pfam" id="PF20501">
    <property type="entry name" value="MbhE"/>
    <property type="match status" value="1"/>
</dbReference>
<dbReference type="EMBL" id="BAAAFM010000003">
    <property type="protein sequence ID" value="GAA0203225.1"/>
    <property type="molecule type" value="Genomic_DNA"/>
</dbReference>
<feature type="transmembrane region" description="Helical" evidence="7">
    <location>
        <begin position="243"/>
        <end position="263"/>
    </location>
</feature>
<feature type="transmembrane region" description="Helical" evidence="7">
    <location>
        <begin position="79"/>
        <end position="96"/>
    </location>
</feature>
<dbReference type="Pfam" id="PF04039">
    <property type="entry name" value="MnhB"/>
    <property type="match status" value="1"/>
</dbReference>
<organism evidence="11 12">
    <name type="scientific">Kangiella japonica</name>
    <dbReference type="NCBI Taxonomy" id="647384"/>
    <lineage>
        <taxon>Bacteria</taxon>
        <taxon>Pseudomonadati</taxon>
        <taxon>Pseudomonadota</taxon>
        <taxon>Gammaproteobacteria</taxon>
        <taxon>Kangiellales</taxon>
        <taxon>Kangiellaceae</taxon>
        <taxon>Kangiella</taxon>
    </lineage>
</organism>
<feature type="transmembrane region" description="Helical" evidence="7">
    <location>
        <begin position="142"/>
        <end position="160"/>
    </location>
</feature>
<evidence type="ECO:0000256" key="4">
    <source>
        <dbReference type="ARBA" id="ARBA00022692"/>
    </source>
</evidence>
<dbReference type="InterPro" id="IPR025383">
    <property type="entry name" value="MrpA_C/MbhD"/>
</dbReference>
<keyword evidence="12" id="KW-1185">Reference proteome</keyword>
<evidence type="ECO:0000256" key="7">
    <source>
        <dbReference type="SAM" id="Phobius"/>
    </source>
</evidence>
<evidence type="ECO:0000256" key="5">
    <source>
        <dbReference type="ARBA" id="ARBA00022989"/>
    </source>
</evidence>
<feature type="transmembrane region" description="Helical" evidence="7">
    <location>
        <begin position="283"/>
        <end position="306"/>
    </location>
</feature>
<proteinExistence type="inferred from homology"/>
<comment type="similarity">
    <text evidence="2">Belongs to the CPA3 antiporters (TC 2.A.63) subunit B family.</text>
</comment>
<reference evidence="12" key="1">
    <citation type="journal article" date="2019" name="Int. J. Syst. Evol. Microbiol.">
        <title>The Global Catalogue of Microorganisms (GCM) 10K type strain sequencing project: providing services to taxonomists for standard genome sequencing and annotation.</title>
        <authorList>
            <consortium name="The Broad Institute Genomics Platform"/>
            <consortium name="The Broad Institute Genome Sequencing Center for Infectious Disease"/>
            <person name="Wu L."/>
            <person name="Ma J."/>
        </authorList>
    </citation>
    <scope>NUCLEOTIDE SEQUENCE [LARGE SCALE GENOMIC DNA]</scope>
    <source>
        <strain evidence="12">JCM 16211</strain>
    </source>
</reference>
<evidence type="ECO:0000259" key="9">
    <source>
        <dbReference type="Pfam" id="PF13244"/>
    </source>
</evidence>
<dbReference type="PANTHER" id="PTHR33932:SF4">
    <property type="entry name" value="NA(+)_H(+) ANTIPORTER SUBUNIT B"/>
    <property type="match status" value="1"/>
</dbReference>
<keyword evidence="5 7" id="KW-1133">Transmembrane helix</keyword>
<feature type="transmembrane region" description="Helical" evidence="7">
    <location>
        <begin position="212"/>
        <end position="231"/>
    </location>
</feature>
<comment type="subcellular location">
    <subcellularLocation>
        <location evidence="1">Cell membrane</location>
        <topology evidence="1">Multi-pass membrane protein</topology>
    </subcellularLocation>
</comment>
<dbReference type="NCBIfam" id="NF009159">
    <property type="entry name" value="PRK12504.1"/>
    <property type="match status" value="1"/>
</dbReference>
<dbReference type="InterPro" id="IPR046806">
    <property type="entry name" value="MrpA_C/MbhE"/>
</dbReference>
<feature type="domain" description="MrpA C-terminal/MbhD" evidence="9">
    <location>
        <begin position="2"/>
        <end position="66"/>
    </location>
</feature>
<feature type="transmembrane region" description="Helical" evidence="7">
    <location>
        <begin position="43"/>
        <end position="67"/>
    </location>
</feature>
<gene>
    <name evidence="11" type="ORF">GCM10009123_08120</name>
</gene>
<feature type="domain" description="MrpA C-terminal/MbhE" evidence="10">
    <location>
        <begin position="100"/>
        <end position="167"/>
    </location>
</feature>
<keyword evidence="3" id="KW-1003">Cell membrane</keyword>
<evidence type="ECO:0000256" key="2">
    <source>
        <dbReference type="ARBA" id="ARBA00009425"/>
    </source>
</evidence>
<protein>
    <submittedName>
        <fullName evidence="11">DUF4040 domain-containing protein</fullName>
    </submittedName>
</protein>
<evidence type="ECO:0000256" key="6">
    <source>
        <dbReference type="ARBA" id="ARBA00023136"/>
    </source>
</evidence>
<dbReference type="NCBIfam" id="NF009162">
    <property type="entry name" value="PRK12508.1"/>
    <property type="match status" value="1"/>
</dbReference>
<keyword evidence="6 7" id="KW-0472">Membrane</keyword>
<dbReference type="Gene3D" id="1.20.120.1200">
    <property type="entry name" value="NADH-ubiquinone/plastoquinone oxidoreductase chain 6, subunit NuoJ"/>
    <property type="match status" value="1"/>
</dbReference>
<dbReference type="InterPro" id="IPR050622">
    <property type="entry name" value="CPA3_antiporter_subunitB"/>
</dbReference>
<evidence type="ECO:0000313" key="12">
    <source>
        <dbReference type="Proteomes" id="UP001501221"/>
    </source>
</evidence>
<dbReference type="InterPro" id="IPR042106">
    <property type="entry name" value="Nuo/plastoQ_OxRdtase_6_NuoJ"/>
</dbReference>
<evidence type="ECO:0000256" key="3">
    <source>
        <dbReference type="ARBA" id="ARBA00022475"/>
    </source>
</evidence>
<dbReference type="PANTHER" id="PTHR33932">
    <property type="entry name" value="NA(+)/H(+) ANTIPORTER SUBUNIT B"/>
    <property type="match status" value="1"/>
</dbReference>
<keyword evidence="4 7" id="KW-0812">Transmembrane</keyword>
<feature type="domain" description="Na+/H+ antiporter MnhB subunit-related protein" evidence="8">
    <location>
        <begin position="181"/>
        <end position="302"/>
    </location>
</feature>
<feature type="transmembrane region" description="Helical" evidence="7">
    <location>
        <begin position="181"/>
        <end position="200"/>
    </location>
</feature>
<sequence>MAFLAITALSLAFTKDLFASVMFTGIYSLLSAAFFVLMDAVDVAFTEAAVGAGISTILMLTTITMTGRYENNKKYHPKIALTVVVITGIMLIFGTVDMPAFGSDTAPAQVHVAPYYIMQSGEDIDIPNIVTSVLASYRGFDTFGEVVVVFTALVGVLGLLEFSRKESELGNAPAPMSQHKVLRIVSKILIPAIMLFALYVQFHGEYSPGGGFQAGVIFASSIILYAMLFGVEQASKAVSMPVTKVLAALGVLIYGSVGVVSMLNGGNFLNYSVLAENDITGQHVGIIIIELGVGITVATAMILIFLTFARRIGKNSEETA</sequence>
<dbReference type="NCBIfam" id="NF009161">
    <property type="entry name" value="PRK12507.1"/>
    <property type="match status" value="1"/>
</dbReference>
<accession>A0ABP3CFW2</accession>
<dbReference type="InterPro" id="IPR007182">
    <property type="entry name" value="MnhB"/>
</dbReference>
<evidence type="ECO:0000256" key="1">
    <source>
        <dbReference type="ARBA" id="ARBA00004651"/>
    </source>
</evidence>
<dbReference type="Pfam" id="PF13244">
    <property type="entry name" value="MbhD"/>
    <property type="match status" value="1"/>
</dbReference>
<evidence type="ECO:0000313" key="11">
    <source>
        <dbReference type="EMBL" id="GAA0203225.1"/>
    </source>
</evidence>
<comment type="caution">
    <text evidence="11">The sequence shown here is derived from an EMBL/GenBank/DDBJ whole genome shotgun (WGS) entry which is preliminary data.</text>
</comment>